<dbReference type="RefSeq" id="WP_256613853.1">
    <property type="nucleotide sequence ID" value="NZ_JANIBK010000010.1"/>
</dbReference>
<feature type="transmembrane region" description="Helical" evidence="1">
    <location>
        <begin position="117"/>
        <end position="134"/>
    </location>
</feature>
<gene>
    <name evidence="2" type="ORF">NP596_03550</name>
</gene>
<proteinExistence type="predicted"/>
<accession>A0ABT1U128</accession>
<protein>
    <submittedName>
        <fullName evidence="2">Uncharacterized protein</fullName>
    </submittedName>
</protein>
<keyword evidence="1" id="KW-0472">Membrane</keyword>
<keyword evidence="1" id="KW-1133">Transmembrane helix</keyword>
<dbReference type="Proteomes" id="UP001524586">
    <property type="component" value="Unassembled WGS sequence"/>
</dbReference>
<evidence type="ECO:0000313" key="2">
    <source>
        <dbReference type="EMBL" id="MCQ8127524.1"/>
    </source>
</evidence>
<feature type="transmembrane region" description="Helical" evidence="1">
    <location>
        <begin position="82"/>
        <end position="102"/>
    </location>
</feature>
<keyword evidence="3" id="KW-1185">Reference proteome</keyword>
<organism evidence="2 3">
    <name type="scientific">Methylomonas rivi</name>
    <dbReference type="NCBI Taxonomy" id="2952226"/>
    <lineage>
        <taxon>Bacteria</taxon>
        <taxon>Pseudomonadati</taxon>
        <taxon>Pseudomonadota</taxon>
        <taxon>Gammaproteobacteria</taxon>
        <taxon>Methylococcales</taxon>
        <taxon>Methylococcaceae</taxon>
        <taxon>Methylomonas</taxon>
    </lineage>
</organism>
<sequence>MNTRSLSHASLNILQIVLQVNFNASVIVILLASILSLTGSEFFFENTSDLYGPLANNLRLVLIYLCLVQIAVYGFHQVSSNYTAIVALGAFLLLLIISVEYYSTVNQVEIDENYQKVFLYAGLSHLLYGGICVFREKRLTEPG</sequence>
<reference evidence="2 3" key="1">
    <citation type="submission" date="2022-07" db="EMBL/GenBank/DDBJ databases">
        <title>Methylomonas rivi sp. nov., Methylomonas rosea sp. nov., Methylomonas aureus sp. nov. and Methylomonas subterranea sp. nov., four novel methanotrophs isolated from a freshwater creek and the deep terrestrial subsurface.</title>
        <authorList>
            <person name="Abin C."/>
            <person name="Sankaranarayanan K."/>
            <person name="Garner C."/>
            <person name="Sindelar R."/>
            <person name="Kotary K."/>
            <person name="Garner R."/>
            <person name="Barclay S."/>
            <person name="Lawson P."/>
            <person name="Krumholz L."/>
        </authorList>
    </citation>
    <scope>NUCLEOTIDE SEQUENCE [LARGE SCALE GENOMIC DNA]</scope>
    <source>
        <strain evidence="2 3">WSC-6</strain>
    </source>
</reference>
<keyword evidence="1" id="KW-0812">Transmembrane</keyword>
<feature type="transmembrane region" description="Helical" evidence="1">
    <location>
        <begin position="57"/>
        <end position="75"/>
    </location>
</feature>
<evidence type="ECO:0000256" key="1">
    <source>
        <dbReference type="SAM" id="Phobius"/>
    </source>
</evidence>
<evidence type="ECO:0000313" key="3">
    <source>
        <dbReference type="Proteomes" id="UP001524586"/>
    </source>
</evidence>
<name>A0ABT1U128_9GAMM</name>
<feature type="transmembrane region" description="Helical" evidence="1">
    <location>
        <begin position="12"/>
        <end position="37"/>
    </location>
</feature>
<dbReference type="EMBL" id="JANIBK010000010">
    <property type="protein sequence ID" value="MCQ8127524.1"/>
    <property type="molecule type" value="Genomic_DNA"/>
</dbReference>
<comment type="caution">
    <text evidence="2">The sequence shown here is derived from an EMBL/GenBank/DDBJ whole genome shotgun (WGS) entry which is preliminary data.</text>
</comment>